<evidence type="ECO:0008006" key="3">
    <source>
        <dbReference type="Google" id="ProtNLM"/>
    </source>
</evidence>
<accession>W9UQ09</accession>
<protein>
    <recommendedName>
        <fullName evidence="3">Integrase SAM-like N-terminal domain-containing protein</fullName>
    </recommendedName>
</protein>
<evidence type="ECO:0000313" key="1">
    <source>
        <dbReference type="EMBL" id="EXJ09194.1"/>
    </source>
</evidence>
<evidence type="ECO:0000313" key="2">
    <source>
        <dbReference type="Proteomes" id="UP000019464"/>
    </source>
</evidence>
<comment type="caution">
    <text evidence="1">The sequence shown here is derived from an EMBL/GenBank/DDBJ whole genome shotgun (WGS) entry which is preliminary data.</text>
</comment>
<reference evidence="1 2" key="2">
    <citation type="journal article" date="2015" name="Syst. Appl. Microbiol.">
        <title>Nitrincola nitratireducens sp. nov. isolated from a haloalkaline crater lake.</title>
        <authorList>
            <person name="Singh A."/>
            <person name="Vaidya B."/>
            <person name="Tanuku N.R."/>
            <person name="Pinnaka A.K."/>
        </authorList>
    </citation>
    <scope>NUCLEOTIDE SEQUENCE [LARGE SCALE GENOMIC DNA]</scope>
    <source>
        <strain evidence="1 2">AK23</strain>
    </source>
</reference>
<sequence>MMLAKKTFEDTCLRVERILDAISAQYPKLMHYNQIKLMHCQWYKDVALEKYSEATRLDYIRALRLLVTALGKEHWLSLLKIDTHTGAPSKIGAIKSSKRTVKRVRKGC</sequence>
<dbReference type="Proteomes" id="UP000019464">
    <property type="component" value="Unassembled WGS sequence"/>
</dbReference>
<dbReference type="STRING" id="1229521.D791_03891"/>
<name>W9UQ09_9GAMM</name>
<dbReference type="EMBL" id="AONB01000030">
    <property type="protein sequence ID" value="EXJ09194.1"/>
    <property type="molecule type" value="Genomic_DNA"/>
</dbReference>
<keyword evidence="2" id="KW-1185">Reference proteome</keyword>
<proteinExistence type="predicted"/>
<reference evidence="2" key="1">
    <citation type="submission" date="2012-11" db="EMBL/GenBank/DDBJ databases">
        <authorList>
            <person name="Singh A."/>
            <person name="Pinnaka A.K."/>
            <person name="Vaidya B."/>
        </authorList>
    </citation>
    <scope>NUCLEOTIDE SEQUENCE [LARGE SCALE GENOMIC DNA]</scope>
    <source>
        <strain evidence="2">AK23</strain>
    </source>
</reference>
<dbReference type="RefSeq" id="WP_036514542.1">
    <property type="nucleotide sequence ID" value="NZ_AONB01000030.1"/>
</dbReference>
<gene>
    <name evidence="1" type="ORF">D791_03891</name>
</gene>
<dbReference type="AlphaFoldDB" id="W9UQ09"/>
<organism evidence="1 2">
    <name type="scientific">Nitrincola nitratireducens</name>
    <dbReference type="NCBI Taxonomy" id="1229521"/>
    <lineage>
        <taxon>Bacteria</taxon>
        <taxon>Pseudomonadati</taxon>
        <taxon>Pseudomonadota</taxon>
        <taxon>Gammaproteobacteria</taxon>
        <taxon>Oceanospirillales</taxon>
        <taxon>Oceanospirillaceae</taxon>
        <taxon>Nitrincola</taxon>
    </lineage>
</organism>